<dbReference type="Proteomes" id="UP000829364">
    <property type="component" value="Chromosome 12"/>
</dbReference>
<sequence length="229" mass="24988">MIQERLNDAAIALHRVLGREHIRFGIFGGYAIGATGGVRESKGVDCLVSASKAQIMQLLTSRHGFQAIPSRSRQEDHVAFQWSDRPDGRDAVVVAMYFERFPGSRHALGAGACNHVAIHGRSLGPGTSSFLKPFLLFKSKLCAAATRVSLHDSVDLRLLARRHGAVIKCHAKELNLEHVGLAMKRYPDLGRLFEGLGVDVQKAMGRAQHLDPHHLPRPASGDVQRGLLG</sequence>
<dbReference type="AlphaFoldDB" id="A0A9Q8QS47"/>
<name>A0A9Q8QS47_9HYPO</name>
<evidence type="ECO:0000313" key="3">
    <source>
        <dbReference type="Proteomes" id="UP000829364"/>
    </source>
</evidence>
<evidence type="ECO:0000256" key="1">
    <source>
        <dbReference type="SAM" id="MobiDB-lite"/>
    </source>
</evidence>
<gene>
    <name evidence="2" type="ORF">JDV02_010385</name>
</gene>
<feature type="region of interest" description="Disordered" evidence="1">
    <location>
        <begin position="207"/>
        <end position="229"/>
    </location>
</feature>
<dbReference type="KEGG" id="ptkz:JDV02_010385"/>
<dbReference type="RefSeq" id="XP_047848134.1">
    <property type="nucleotide sequence ID" value="XM_047992121.1"/>
</dbReference>
<dbReference type="EMBL" id="CP086365">
    <property type="protein sequence ID" value="UNI24653.1"/>
    <property type="molecule type" value="Genomic_DNA"/>
</dbReference>
<accession>A0A9Q8QS47</accession>
<proteinExistence type="predicted"/>
<dbReference type="OrthoDB" id="3259529at2759"/>
<protein>
    <recommendedName>
        <fullName evidence="4">Nucleotidyltransferase family protein</fullName>
    </recommendedName>
</protein>
<evidence type="ECO:0000313" key="2">
    <source>
        <dbReference type="EMBL" id="UNI24653.1"/>
    </source>
</evidence>
<evidence type="ECO:0008006" key="4">
    <source>
        <dbReference type="Google" id="ProtNLM"/>
    </source>
</evidence>
<keyword evidence="3" id="KW-1185">Reference proteome</keyword>
<reference evidence="2" key="1">
    <citation type="submission" date="2021-11" db="EMBL/GenBank/DDBJ databases">
        <title>Purpureocillium_takamizusanense_genome.</title>
        <authorList>
            <person name="Nguyen N.-H."/>
        </authorList>
    </citation>
    <scope>NUCLEOTIDE SEQUENCE</scope>
    <source>
        <strain evidence="2">PT3</strain>
    </source>
</reference>
<organism evidence="2 3">
    <name type="scientific">Purpureocillium takamizusanense</name>
    <dbReference type="NCBI Taxonomy" id="2060973"/>
    <lineage>
        <taxon>Eukaryota</taxon>
        <taxon>Fungi</taxon>
        <taxon>Dikarya</taxon>
        <taxon>Ascomycota</taxon>
        <taxon>Pezizomycotina</taxon>
        <taxon>Sordariomycetes</taxon>
        <taxon>Hypocreomycetidae</taxon>
        <taxon>Hypocreales</taxon>
        <taxon>Ophiocordycipitaceae</taxon>
        <taxon>Purpureocillium</taxon>
    </lineage>
</organism>
<dbReference type="GeneID" id="72072329"/>